<dbReference type="Gene3D" id="3.40.50.300">
    <property type="entry name" value="P-loop containing nucleotide triphosphate hydrolases"/>
    <property type="match status" value="1"/>
</dbReference>
<dbReference type="InterPro" id="IPR003593">
    <property type="entry name" value="AAA+_ATPase"/>
</dbReference>
<dbReference type="PANTHER" id="PTHR42734">
    <property type="entry name" value="METAL TRANSPORT SYSTEM ATP-BINDING PROTEIN TM_0124-RELATED"/>
    <property type="match status" value="1"/>
</dbReference>
<gene>
    <name evidence="7" type="ORF">LIN78_04440</name>
</gene>
<dbReference type="RefSeq" id="WP_227178889.1">
    <property type="nucleotide sequence ID" value="NZ_JAJBZT010000002.1"/>
</dbReference>
<dbReference type="Proteomes" id="UP001165395">
    <property type="component" value="Unassembled WGS sequence"/>
</dbReference>
<keyword evidence="3" id="KW-1003">Cell membrane</keyword>
<evidence type="ECO:0000256" key="5">
    <source>
        <dbReference type="ARBA" id="ARBA00022840"/>
    </source>
</evidence>
<evidence type="ECO:0000313" key="8">
    <source>
        <dbReference type="Proteomes" id="UP001165395"/>
    </source>
</evidence>
<evidence type="ECO:0000259" key="6">
    <source>
        <dbReference type="PROSITE" id="PS50893"/>
    </source>
</evidence>
<organism evidence="7 8">
    <name type="scientific">Leeia speluncae</name>
    <dbReference type="NCBI Taxonomy" id="2884804"/>
    <lineage>
        <taxon>Bacteria</taxon>
        <taxon>Pseudomonadati</taxon>
        <taxon>Pseudomonadota</taxon>
        <taxon>Betaproteobacteria</taxon>
        <taxon>Neisseriales</taxon>
        <taxon>Leeiaceae</taxon>
        <taxon>Leeia</taxon>
    </lineage>
</organism>
<dbReference type="SUPFAM" id="SSF52540">
    <property type="entry name" value="P-loop containing nucleoside triphosphate hydrolases"/>
    <property type="match status" value="1"/>
</dbReference>
<dbReference type="EMBL" id="JAJBZT010000002">
    <property type="protein sequence ID" value="MCB6182797.1"/>
    <property type="molecule type" value="Genomic_DNA"/>
</dbReference>
<dbReference type="InterPro" id="IPR003439">
    <property type="entry name" value="ABC_transporter-like_ATP-bd"/>
</dbReference>
<reference evidence="7" key="1">
    <citation type="submission" date="2021-10" db="EMBL/GenBank/DDBJ databases">
        <title>The complete genome sequence of Leeia sp. TBRC 13508.</title>
        <authorList>
            <person name="Charoenyingcharoen P."/>
            <person name="Yukphan P."/>
        </authorList>
    </citation>
    <scope>NUCLEOTIDE SEQUENCE</scope>
    <source>
        <strain evidence="7">TBRC 13508</strain>
    </source>
</reference>
<comment type="similarity">
    <text evidence="1">Belongs to the ABC transporter superfamily.</text>
</comment>
<accession>A0ABS8D3M6</accession>
<dbReference type="PROSITE" id="PS50893">
    <property type="entry name" value="ABC_TRANSPORTER_2"/>
    <property type="match status" value="1"/>
</dbReference>
<dbReference type="Pfam" id="PF00005">
    <property type="entry name" value="ABC_tran"/>
    <property type="match status" value="1"/>
</dbReference>
<dbReference type="InterPro" id="IPR017871">
    <property type="entry name" value="ABC_transporter-like_CS"/>
</dbReference>
<evidence type="ECO:0000256" key="1">
    <source>
        <dbReference type="ARBA" id="ARBA00005417"/>
    </source>
</evidence>
<keyword evidence="2" id="KW-0813">Transport</keyword>
<evidence type="ECO:0000313" key="7">
    <source>
        <dbReference type="EMBL" id="MCB6182797.1"/>
    </source>
</evidence>
<dbReference type="InterPro" id="IPR050153">
    <property type="entry name" value="Metal_Ion_Import_ABC"/>
</dbReference>
<keyword evidence="4" id="KW-0547">Nucleotide-binding</keyword>
<dbReference type="GO" id="GO:0005524">
    <property type="term" value="F:ATP binding"/>
    <property type="evidence" value="ECO:0007669"/>
    <property type="project" value="UniProtKB-KW"/>
</dbReference>
<evidence type="ECO:0000256" key="4">
    <source>
        <dbReference type="ARBA" id="ARBA00022741"/>
    </source>
</evidence>
<dbReference type="PROSITE" id="PS00211">
    <property type="entry name" value="ABC_TRANSPORTER_1"/>
    <property type="match status" value="1"/>
</dbReference>
<feature type="domain" description="ABC transporter" evidence="6">
    <location>
        <begin position="5"/>
        <end position="233"/>
    </location>
</feature>
<dbReference type="CDD" id="cd03235">
    <property type="entry name" value="ABC_Metallic_Cations"/>
    <property type="match status" value="1"/>
</dbReference>
<dbReference type="PANTHER" id="PTHR42734:SF5">
    <property type="entry name" value="IRON TRANSPORT SYSTEM ATP-BINDING PROTEIN HI_0361-RELATED"/>
    <property type="match status" value="1"/>
</dbReference>
<dbReference type="SMART" id="SM00382">
    <property type="entry name" value="AAA"/>
    <property type="match status" value="1"/>
</dbReference>
<sequence>MKPVISLHNVTLSYHRHPAVHHVSGTFHAGEATAIIGPNGAGKSTLLKAIVGLIPASDSMVQFHGIAKKDIAFLPQAANIDRTFPISVLDAVLLGNWRKSGWFGGVSKTARAEAEAALIKVGLEGFGPRHIGSLSSGQFQRVLFARILLQNSPLILLDEPFTAIDARTTQDLLHLIDHWRYEGRTIISVLHDYEQVKNHFSESLLMAKECIAWGPTTEVLTKANLQKANAMAENWIENAAVCHRDEQPQVEGAH</sequence>
<dbReference type="InterPro" id="IPR027417">
    <property type="entry name" value="P-loop_NTPase"/>
</dbReference>
<keyword evidence="5 7" id="KW-0067">ATP-binding</keyword>
<evidence type="ECO:0000256" key="2">
    <source>
        <dbReference type="ARBA" id="ARBA00022448"/>
    </source>
</evidence>
<comment type="caution">
    <text evidence="7">The sequence shown here is derived from an EMBL/GenBank/DDBJ whole genome shotgun (WGS) entry which is preliminary data.</text>
</comment>
<proteinExistence type="inferred from homology"/>
<protein>
    <submittedName>
        <fullName evidence="7">ABC transporter ATP-binding protein</fullName>
    </submittedName>
</protein>
<name>A0ABS8D3M6_9NEIS</name>
<evidence type="ECO:0000256" key="3">
    <source>
        <dbReference type="ARBA" id="ARBA00022475"/>
    </source>
</evidence>
<keyword evidence="3" id="KW-0472">Membrane</keyword>
<keyword evidence="8" id="KW-1185">Reference proteome</keyword>